<dbReference type="InterPro" id="IPR004843">
    <property type="entry name" value="Calcineurin-like_PHP"/>
</dbReference>
<keyword evidence="3" id="KW-1185">Reference proteome</keyword>
<dbReference type="EMBL" id="HF920637">
    <property type="protein sequence ID" value="CCV02450.1"/>
    <property type="molecule type" value="Genomic_DNA"/>
</dbReference>
<dbReference type="KEGG" id="vg:19738662"/>
<dbReference type="GeneID" id="19738662"/>
<dbReference type="GO" id="GO:0004527">
    <property type="term" value="F:exonuclease activity"/>
    <property type="evidence" value="ECO:0007669"/>
    <property type="project" value="UniProtKB-KW"/>
</dbReference>
<proteinExistence type="predicted"/>
<dbReference type="OrthoDB" id="9744at10239"/>
<dbReference type="InterPro" id="IPR029052">
    <property type="entry name" value="Metallo-depent_PP-like"/>
</dbReference>
<dbReference type="Pfam" id="PF00149">
    <property type="entry name" value="Metallophos"/>
    <property type="match status" value="1"/>
</dbReference>
<dbReference type="InterPro" id="IPR050535">
    <property type="entry name" value="DNA_Repair-Maintenance_Comp"/>
</dbReference>
<keyword evidence="2" id="KW-0540">Nuclease</keyword>
<gene>
    <name evidence="2" type="primary">078R</name>
    <name evidence="2" type="ORF">IIV31_078R</name>
</gene>
<dbReference type="SUPFAM" id="SSF56300">
    <property type="entry name" value="Metallo-dependent phosphatases"/>
    <property type="match status" value="1"/>
</dbReference>
<keyword evidence="2" id="KW-0269">Exonuclease</keyword>
<name>A0A068QL40_9VIRU</name>
<dbReference type="Gene3D" id="3.60.21.10">
    <property type="match status" value="1"/>
</dbReference>
<reference evidence="2 3" key="1">
    <citation type="journal article" date="2014" name="J. Gen. Virol.">
        <title>Genome sequence of a crustacean iridovirus, IIV31, isolated from the pill bug, Armadillidium vulgare.</title>
        <authorList>
            <person name="Piegu B."/>
            <person name="Guizard S."/>
            <person name="Yeping T."/>
            <person name="Cruaud C."/>
            <person name="Asgari S."/>
            <person name="Bideshi D.K."/>
            <person name="Federici B.A."/>
            <person name="Bigot Y."/>
        </authorList>
    </citation>
    <scope>NUCLEOTIDE SEQUENCE [LARGE SCALE GENOMIC DNA]</scope>
</reference>
<evidence type="ECO:0000313" key="3">
    <source>
        <dbReference type="Proteomes" id="UP000114278"/>
    </source>
</evidence>
<feature type="domain" description="Calcineurin-like phosphoesterase" evidence="1">
    <location>
        <begin position="1"/>
        <end position="206"/>
    </location>
</feature>
<evidence type="ECO:0000259" key="1">
    <source>
        <dbReference type="Pfam" id="PF00149"/>
    </source>
</evidence>
<sequence length="359" mass="41707">MKLLFIGDPHFQVGNLEIIDLFVEQCLTHLKNEEVDICVIAGDILHTHERLHTTALNKATAFIDSVRKICKTYVLVGNHDYENNQQFQSTKHWMNSLKEWSNVIIVDKSIISREYNINLAFVPYVPPGRFIEALETIDGDFETLMLDISFSTETKAKYKTNDEWKKADCIFAHQEFYGCKMGAIESTEGDKWDLNFPLVVSGHIHSEQKPQRNIFYPGSVIQHAFGESENNGLLLITFFSDFPVREKVFKKIILDIPRMKTIHVAIEKFQDMKIAPVPNERLKIICKGSNEEFKALKKTKQYKDAIDKGVKIHFKFIDKKIANYQYNNHMLKKFPEILEELLSKENNQIVTDLFREITQ</sequence>
<keyword evidence="2" id="KW-0378">Hydrolase</keyword>
<accession>A0A068QL40</accession>
<organism evidence="2 3">
    <name type="scientific">Armadillidium vulgare iridescent virus</name>
    <dbReference type="NCBI Taxonomy" id="72201"/>
    <lineage>
        <taxon>Viruses</taxon>
        <taxon>Varidnaviria</taxon>
        <taxon>Bamfordvirae</taxon>
        <taxon>Nucleocytoviricota</taxon>
        <taxon>Megaviricetes</taxon>
        <taxon>Pimascovirales</taxon>
        <taxon>Pimascovirales incertae sedis</taxon>
        <taxon>Iridoviridae</taxon>
        <taxon>Betairidovirinae</taxon>
        <taxon>Iridovirus</taxon>
        <taxon>Iridovirus armadillidium1</taxon>
        <taxon>Invertebrate iridescent virus 31</taxon>
    </lineage>
</organism>
<dbReference type="PANTHER" id="PTHR30337:SF0">
    <property type="entry name" value="NUCLEASE SBCCD SUBUNIT D"/>
    <property type="match status" value="1"/>
</dbReference>
<dbReference type="Proteomes" id="UP000114278">
    <property type="component" value="Segment"/>
</dbReference>
<evidence type="ECO:0000313" key="2">
    <source>
        <dbReference type="EMBL" id="CCV02450.1"/>
    </source>
</evidence>
<dbReference type="RefSeq" id="YP_009046692.1">
    <property type="nucleotide sequence ID" value="NC_024451.1"/>
</dbReference>
<protein>
    <submittedName>
        <fullName evidence="2">DNA repair exonuclease SbcCD D subunit</fullName>
    </submittedName>
</protein>
<dbReference type="PANTHER" id="PTHR30337">
    <property type="entry name" value="COMPONENT OF ATP-DEPENDENT DSDNA EXONUCLEASE"/>
    <property type="match status" value="1"/>
</dbReference>